<dbReference type="EMBL" id="FODV01000001">
    <property type="protein sequence ID" value="SEO20500.1"/>
    <property type="molecule type" value="Genomic_DNA"/>
</dbReference>
<sequence>MTTTDTLGVDSVCYKTEGKVARIRLNRPDRLNAVTDELYEGIKNGLKRAESDDTRVVVLEGEGRAFCVGADLKNHDEEERTAKERREYVWNAQRACKAVQTHPMPIVAKVQGYAIGAGAELALSADFILMARDAEMRFPEVSIGTYIGGGVTYTLSERVGQARAKEIILAAESLTGAEAADEGVVTEAVPESELNEAVSELVDDVASNAPIPLRFAKEQFSRVTQGTRQDMLTAEAEALLACMGTDDWQEGIDAFTDDREPQFVGE</sequence>
<evidence type="ECO:0000313" key="4">
    <source>
        <dbReference type="Proteomes" id="UP000199126"/>
    </source>
</evidence>
<keyword evidence="4" id="KW-1185">Reference proteome</keyword>
<dbReference type="InterPro" id="IPR018376">
    <property type="entry name" value="Enoyl-CoA_hyd/isom_CS"/>
</dbReference>
<proteinExistence type="inferred from homology"/>
<dbReference type="Pfam" id="PF00378">
    <property type="entry name" value="ECH_1"/>
    <property type="match status" value="1"/>
</dbReference>
<dbReference type="InterPro" id="IPR001753">
    <property type="entry name" value="Enoyl-CoA_hydra/iso"/>
</dbReference>
<comment type="similarity">
    <text evidence="1 2">Belongs to the enoyl-CoA hydratase/isomerase family.</text>
</comment>
<dbReference type="CDD" id="cd06558">
    <property type="entry name" value="crotonase-like"/>
    <property type="match status" value="1"/>
</dbReference>
<name>A0A1H8MTC0_9EURY</name>
<dbReference type="PANTHER" id="PTHR11941">
    <property type="entry name" value="ENOYL-COA HYDRATASE-RELATED"/>
    <property type="match status" value="1"/>
</dbReference>
<dbReference type="Gene3D" id="3.90.226.10">
    <property type="entry name" value="2-enoyl-CoA Hydratase, Chain A, domain 1"/>
    <property type="match status" value="1"/>
</dbReference>
<dbReference type="InterPro" id="IPR029045">
    <property type="entry name" value="ClpP/crotonase-like_dom_sf"/>
</dbReference>
<dbReference type="AlphaFoldDB" id="A0A1H8MTC0"/>
<dbReference type="GO" id="GO:0003824">
    <property type="term" value="F:catalytic activity"/>
    <property type="evidence" value="ECO:0007669"/>
    <property type="project" value="InterPro"/>
</dbReference>
<dbReference type="Proteomes" id="UP000199126">
    <property type="component" value="Unassembled WGS sequence"/>
</dbReference>
<dbReference type="GO" id="GO:0006635">
    <property type="term" value="P:fatty acid beta-oxidation"/>
    <property type="evidence" value="ECO:0007669"/>
    <property type="project" value="TreeGrafter"/>
</dbReference>
<evidence type="ECO:0000256" key="2">
    <source>
        <dbReference type="RuleBase" id="RU003707"/>
    </source>
</evidence>
<dbReference type="SUPFAM" id="SSF52096">
    <property type="entry name" value="ClpP/crotonase"/>
    <property type="match status" value="1"/>
</dbReference>
<reference evidence="4" key="1">
    <citation type="submission" date="2016-10" db="EMBL/GenBank/DDBJ databases">
        <authorList>
            <person name="Varghese N."/>
            <person name="Submissions S."/>
        </authorList>
    </citation>
    <scope>NUCLEOTIDE SEQUENCE [LARGE SCALE GENOMIC DNA]</scope>
    <source>
        <strain evidence="4">CGMCC 1.10121</strain>
    </source>
</reference>
<organism evidence="3 4">
    <name type="scientific">Halogranum amylolyticum</name>
    <dbReference type="NCBI Taxonomy" id="660520"/>
    <lineage>
        <taxon>Archaea</taxon>
        <taxon>Methanobacteriati</taxon>
        <taxon>Methanobacteriota</taxon>
        <taxon>Stenosarchaea group</taxon>
        <taxon>Halobacteria</taxon>
        <taxon>Halobacteriales</taxon>
        <taxon>Haloferacaceae</taxon>
    </lineage>
</organism>
<accession>A0A1H8MTC0</accession>
<evidence type="ECO:0000256" key="1">
    <source>
        <dbReference type="ARBA" id="ARBA00005254"/>
    </source>
</evidence>
<protein>
    <submittedName>
        <fullName evidence="3">Enoyl-CoA hydratase</fullName>
    </submittedName>
</protein>
<evidence type="ECO:0000313" key="3">
    <source>
        <dbReference type="EMBL" id="SEO20500.1"/>
    </source>
</evidence>
<dbReference type="PANTHER" id="PTHR11941:SF54">
    <property type="entry name" value="ENOYL-COA HYDRATASE, MITOCHONDRIAL"/>
    <property type="match status" value="1"/>
</dbReference>
<dbReference type="PROSITE" id="PS00166">
    <property type="entry name" value="ENOYL_COA_HYDRATASE"/>
    <property type="match status" value="1"/>
</dbReference>
<gene>
    <name evidence="3" type="ORF">SAMN04487948_10173</name>
</gene>